<proteinExistence type="inferred from homology"/>
<sequence length="147" mass="16407">MKEETKVTLIGSKLANVGTEFIFVGASDECENCKLRNSCINLEKGRRYRVVGKRGDVLHDCVLHDGGVKAVEVVEAPLVATIEPKKAFSGSKITYEPIDCDIRNCEFFDLCHPEGIWRRDTCTITKVLGGIDDCRKGYDLKLVELKI</sequence>
<protein>
    <recommendedName>
        <fullName evidence="2">UPF0179 protein EF807_01940</fullName>
    </recommendedName>
</protein>
<organism evidence="3 4">
    <name type="scientific">Candidatus Methanolliviera hydrocarbonicum</name>
    <dbReference type="NCBI Taxonomy" id="2491085"/>
    <lineage>
        <taxon>Archaea</taxon>
        <taxon>Methanobacteriati</taxon>
        <taxon>Methanobacteriota</taxon>
        <taxon>Candidatus Methanoliparia</taxon>
        <taxon>Candidatus Methanoliparales</taxon>
        <taxon>Candidatus Methanollivieraceae</taxon>
        <taxon>Candidatus Methanolliviera</taxon>
    </lineage>
</organism>
<dbReference type="PANTHER" id="PTHR40699:SF1">
    <property type="entry name" value="UPF0179 PROTEIN MJ1627"/>
    <property type="match status" value="1"/>
</dbReference>
<comment type="caution">
    <text evidence="3">The sequence shown here is derived from an EMBL/GenBank/DDBJ whole genome shotgun (WGS) entry which is preliminary data.</text>
</comment>
<gene>
    <name evidence="3" type="ORF">EF807_01940</name>
</gene>
<dbReference type="Proteomes" id="UP000320766">
    <property type="component" value="Unassembled WGS sequence"/>
</dbReference>
<evidence type="ECO:0000313" key="4">
    <source>
        <dbReference type="Proteomes" id="UP000320766"/>
    </source>
</evidence>
<dbReference type="PIRSF" id="PIRSF006595">
    <property type="entry name" value="UCP006595"/>
    <property type="match status" value="1"/>
</dbReference>
<dbReference type="InterPro" id="IPR005369">
    <property type="entry name" value="UPF0179"/>
</dbReference>
<reference evidence="3 4" key="1">
    <citation type="journal article" date="2019" name="Nat. Microbiol.">
        <title>Wide diversity of methane and short-chain alkane metabolisms in uncultured archaea.</title>
        <authorList>
            <person name="Borrel G."/>
            <person name="Adam P.S."/>
            <person name="McKay L.J."/>
            <person name="Chen L.X."/>
            <person name="Sierra-Garcia I.N."/>
            <person name="Sieber C.M."/>
            <person name="Letourneur Q."/>
            <person name="Ghozlane A."/>
            <person name="Andersen G.L."/>
            <person name="Li W.J."/>
            <person name="Hallam S.J."/>
            <person name="Muyzer G."/>
            <person name="de Oliveira V.M."/>
            <person name="Inskeep W.P."/>
            <person name="Banfield J.F."/>
            <person name="Gribaldo S."/>
        </authorList>
    </citation>
    <scope>NUCLEOTIDE SEQUENCE [LARGE SCALE GENOMIC DNA]</scope>
    <source>
        <strain evidence="3">NM1b</strain>
    </source>
</reference>
<dbReference type="HAMAP" id="MF_00498">
    <property type="entry name" value="UPF0179"/>
    <property type="match status" value="1"/>
</dbReference>
<name>A0A520KY17_9EURY</name>
<accession>A0A520KY17</accession>
<evidence type="ECO:0000256" key="1">
    <source>
        <dbReference type="ARBA" id="ARBA00010824"/>
    </source>
</evidence>
<dbReference type="Pfam" id="PF03684">
    <property type="entry name" value="UPF0179"/>
    <property type="match status" value="1"/>
</dbReference>
<evidence type="ECO:0000256" key="2">
    <source>
        <dbReference type="HAMAP-Rule" id="MF_00498"/>
    </source>
</evidence>
<dbReference type="PANTHER" id="PTHR40699">
    <property type="entry name" value="UPF0179 PROTEIN MJ1627"/>
    <property type="match status" value="1"/>
</dbReference>
<evidence type="ECO:0000313" key="3">
    <source>
        <dbReference type="EMBL" id="RZN71919.1"/>
    </source>
</evidence>
<comment type="similarity">
    <text evidence="1 2">Belongs to the UPF0179 family.</text>
</comment>
<dbReference type="AlphaFoldDB" id="A0A520KY17"/>
<dbReference type="EMBL" id="RXIL01000035">
    <property type="protein sequence ID" value="RZN71919.1"/>
    <property type="molecule type" value="Genomic_DNA"/>
</dbReference>